<proteinExistence type="predicted"/>
<dbReference type="PANTHER" id="PTHR34698">
    <property type="entry name" value="5-OXOPROLINASE SUBUNIT B"/>
    <property type="match status" value="1"/>
</dbReference>
<dbReference type="Pfam" id="PF02682">
    <property type="entry name" value="CT_C_D"/>
    <property type="match status" value="1"/>
</dbReference>
<dbReference type="SUPFAM" id="SSF50891">
    <property type="entry name" value="Cyclophilin-like"/>
    <property type="match status" value="1"/>
</dbReference>
<keyword evidence="1" id="KW-0547">Nucleotide-binding</keyword>
<protein>
    <recommendedName>
        <fullName evidence="4">Carboxyltransferase domain-containing protein</fullName>
    </recommendedName>
</protein>
<dbReference type="SMART" id="SM00796">
    <property type="entry name" value="AHS1"/>
    <property type="match status" value="1"/>
</dbReference>
<evidence type="ECO:0000313" key="5">
    <source>
        <dbReference type="EMBL" id="KEO75882.1"/>
    </source>
</evidence>
<dbReference type="Proteomes" id="UP000027821">
    <property type="component" value="Unassembled WGS sequence"/>
</dbReference>
<dbReference type="InterPro" id="IPR003833">
    <property type="entry name" value="CT_C_D"/>
</dbReference>
<evidence type="ECO:0000259" key="4">
    <source>
        <dbReference type="SMART" id="SM00796"/>
    </source>
</evidence>
<organism evidence="5 6">
    <name type="scientific">Anditalea andensis</name>
    <dbReference type="NCBI Taxonomy" id="1048983"/>
    <lineage>
        <taxon>Bacteria</taxon>
        <taxon>Pseudomonadati</taxon>
        <taxon>Bacteroidota</taxon>
        <taxon>Cytophagia</taxon>
        <taxon>Cytophagales</taxon>
        <taxon>Cytophagaceae</taxon>
        <taxon>Anditalea</taxon>
    </lineage>
</organism>
<dbReference type="eggNOG" id="COG2049">
    <property type="taxonomic scope" value="Bacteria"/>
</dbReference>
<sequence length="232" mass="26471">MISFYCISPYILEISWKPNVNDQTLYEILAFQKVLSKVYKDDLKDCASGYHSLSLHFRYAYDRSVVLPQLSKLYEILDVPDHMKVACWPIPVYYNGKDLNSLSSALRLSIKEIISLHTMQEYRVHFYGFMPGFLYLGGLHHSLHHPRKQNPDAMVPPGAVAIGGAQTGIYPLESPGGWHIIGSCPIKIFDPKKYPLVRINTGDKVRFYPIDEYEYEKIKNQNTGLIPDTANG</sequence>
<evidence type="ECO:0000256" key="3">
    <source>
        <dbReference type="ARBA" id="ARBA00022840"/>
    </source>
</evidence>
<dbReference type="GO" id="GO:0005524">
    <property type="term" value="F:ATP binding"/>
    <property type="evidence" value="ECO:0007669"/>
    <property type="project" value="UniProtKB-KW"/>
</dbReference>
<dbReference type="OrthoDB" id="9778567at2"/>
<dbReference type="Gene3D" id="2.40.100.10">
    <property type="entry name" value="Cyclophilin-like"/>
    <property type="match status" value="1"/>
</dbReference>
<feature type="domain" description="Carboxyltransferase" evidence="4">
    <location>
        <begin position="2"/>
        <end position="197"/>
    </location>
</feature>
<keyword evidence="6" id="KW-1185">Reference proteome</keyword>
<comment type="caution">
    <text evidence="5">The sequence shown here is derived from an EMBL/GenBank/DDBJ whole genome shotgun (WGS) entry which is preliminary data.</text>
</comment>
<reference evidence="5 6" key="1">
    <citation type="submission" date="2014-04" db="EMBL/GenBank/DDBJ databases">
        <title>Characterization and application of a salt tolerant electro-active bacterium.</title>
        <authorList>
            <person name="Yang L."/>
            <person name="Wei S."/>
            <person name="Tay Q.X.M."/>
        </authorList>
    </citation>
    <scope>NUCLEOTIDE SEQUENCE [LARGE SCALE GENOMIC DNA]</scope>
    <source>
        <strain evidence="5 6">LY1</strain>
    </source>
</reference>
<dbReference type="STRING" id="1048983.EL17_22960"/>
<dbReference type="EMBL" id="JMIH01000004">
    <property type="protein sequence ID" value="KEO75882.1"/>
    <property type="molecule type" value="Genomic_DNA"/>
</dbReference>
<name>A0A074LPM3_9BACT</name>
<keyword evidence="2" id="KW-0378">Hydrolase</keyword>
<dbReference type="PANTHER" id="PTHR34698:SF2">
    <property type="entry name" value="5-OXOPROLINASE SUBUNIT B"/>
    <property type="match status" value="1"/>
</dbReference>
<dbReference type="InterPro" id="IPR010016">
    <property type="entry name" value="PxpB"/>
</dbReference>
<dbReference type="RefSeq" id="WP_051719694.1">
    <property type="nucleotide sequence ID" value="NZ_JMIH01000004.1"/>
</dbReference>
<evidence type="ECO:0000313" key="6">
    <source>
        <dbReference type="Proteomes" id="UP000027821"/>
    </source>
</evidence>
<accession>A0A074LPM3</accession>
<evidence type="ECO:0000256" key="1">
    <source>
        <dbReference type="ARBA" id="ARBA00022741"/>
    </source>
</evidence>
<dbReference type="InterPro" id="IPR029000">
    <property type="entry name" value="Cyclophilin-like_dom_sf"/>
</dbReference>
<evidence type="ECO:0000256" key="2">
    <source>
        <dbReference type="ARBA" id="ARBA00022801"/>
    </source>
</evidence>
<keyword evidence="3" id="KW-0067">ATP-binding</keyword>
<dbReference type="GO" id="GO:0016787">
    <property type="term" value="F:hydrolase activity"/>
    <property type="evidence" value="ECO:0007669"/>
    <property type="project" value="UniProtKB-KW"/>
</dbReference>
<dbReference type="AlphaFoldDB" id="A0A074LPM3"/>
<gene>
    <name evidence="5" type="ORF">EL17_22960</name>
</gene>